<dbReference type="AlphaFoldDB" id="V9E884"/>
<organism evidence="2 3">
    <name type="scientific">Phytophthora nicotianae P1569</name>
    <dbReference type="NCBI Taxonomy" id="1317065"/>
    <lineage>
        <taxon>Eukaryota</taxon>
        <taxon>Sar</taxon>
        <taxon>Stramenopiles</taxon>
        <taxon>Oomycota</taxon>
        <taxon>Peronosporomycetes</taxon>
        <taxon>Peronosporales</taxon>
        <taxon>Peronosporaceae</taxon>
        <taxon>Phytophthora</taxon>
    </lineage>
</organism>
<dbReference type="EMBL" id="ANIZ01003175">
    <property type="protein sequence ID" value="ETI35206.1"/>
    <property type="molecule type" value="Genomic_DNA"/>
</dbReference>
<name>V9E884_PHYNI</name>
<dbReference type="Proteomes" id="UP000018721">
    <property type="component" value="Unassembled WGS sequence"/>
</dbReference>
<sequence length="382" mass="43503">MNTPDGWVSSNDHERLSFESCEDDEVPEFIDEYSITERDADVEVQPKEKKKRIYKKRKTTYAIRKEEKMALESQIRGLMAKINVLQLKTLLQQGGEDHLLHRQLKCNAVLRNNIQEQHLAVARVRAMLTGSTAVRPTKMYIHLPADPTTRQEAMKALREPKLYYARQFITHLCLGLHPTTNYFNEERFDTPEGDYCNVRFDRTSLKVSGGVRAVYEALQTAVFNTEIILSEASGNITIREDDDIGGSQLRLVAHTTSGLLVENNLVHFSEFSPAEGNGSYALTTVDYVDRDDRFPYRPHERIRRDAMSIVMATSQSTARKGGPASEEDSDTVVVITRWTFTRICRTELNVPSQVLRQMRDVAGQVSDTLLNCVRETVVRKSS</sequence>
<protein>
    <submittedName>
        <fullName evidence="2">Uncharacterized protein</fullName>
    </submittedName>
</protein>
<evidence type="ECO:0000256" key="1">
    <source>
        <dbReference type="SAM" id="MobiDB-lite"/>
    </source>
</evidence>
<dbReference type="OrthoDB" id="105478at2759"/>
<comment type="caution">
    <text evidence="2">The sequence shown here is derived from an EMBL/GenBank/DDBJ whole genome shotgun (WGS) entry which is preliminary data.</text>
</comment>
<proteinExistence type="predicted"/>
<feature type="region of interest" description="Disordered" evidence="1">
    <location>
        <begin position="1"/>
        <end position="21"/>
    </location>
</feature>
<gene>
    <name evidence="2" type="ORF">F443_18415</name>
</gene>
<evidence type="ECO:0000313" key="3">
    <source>
        <dbReference type="Proteomes" id="UP000018721"/>
    </source>
</evidence>
<keyword evidence="3" id="KW-1185">Reference proteome</keyword>
<dbReference type="HOGENOM" id="CLU_036567_0_3_1"/>
<reference evidence="2 3" key="1">
    <citation type="submission" date="2013-11" db="EMBL/GenBank/DDBJ databases">
        <title>The Genome Sequence of Phytophthora parasitica P1569.</title>
        <authorList>
            <consortium name="The Broad Institute Genomics Platform"/>
            <person name="Russ C."/>
            <person name="Tyler B."/>
            <person name="Panabieres F."/>
            <person name="Shan W."/>
            <person name="Tripathy S."/>
            <person name="Grunwald N."/>
            <person name="Machado M."/>
            <person name="Johnson C.S."/>
            <person name="Arredondo F."/>
            <person name="Hong C."/>
            <person name="Coffey M."/>
            <person name="Young S.K."/>
            <person name="Zeng Q."/>
            <person name="Gargeya S."/>
            <person name="Fitzgerald M."/>
            <person name="Abouelleil A."/>
            <person name="Alvarado L."/>
            <person name="Chapman S.B."/>
            <person name="Gainer-Dewar J."/>
            <person name="Goldberg J."/>
            <person name="Griggs A."/>
            <person name="Gujja S."/>
            <person name="Hansen M."/>
            <person name="Howarth C."/>
            <person name="Imamovic A."/>
            <person name="Ireland A."/>
            <person name="Larimer J."/>
            <person name="McCowan C."/>
            <person name="Murphy C."/>
            <person name="Pearson M."/>
            <person name="Poon T.W."/>
            <person name="Priest M."/>
            <person name="Roberts A."/>
            <person name="Saif S."/>
            <person name="Shea T."/>
            <person name="Sykes S."/>
            <person name="Wortman J."/>
            <person name="Nusbaum C."/>
            <person name="Birren B."/>
        </authorList>
    </citation>
    <scope>NUCLEOTIDE SEQUENCE [LARGE SCALE GENOMIC DNA]</scope>
    <source>
        <strain evidence="2 3">P1569</strain>
    </source>
</reference>
<accession>V9E884</accession>
<evidence type="ECO:0000313" key="2">
    <source>
        <dbReference type="EMBL" id="ETI35206.1"/>
    </source>
</evidence>